<evidence type="ECO:0000313" key="3">
    <source>
        <dbReference type="EMBL" id="CAK0842041.1"/>
    </source>
</evidence>
<feature type="region of interest" description="Disordered" evidence="1">
    <location>
        <begin position="292"/>
        <end position="312"/>
    </location>
</feature>
<feature type="domain" description="C2" evidence="2">
    <location>
        <begin position="221"/>
        <end position="292"/>
    </location>
</feature>
<evidence type="ECO:0000256" key="1">
    <source>
        <dbReference type="SAM" id="MobiDB-lite"/>
    </source>
</evidence>
<dbReference type="PANTHER" id="PTHR37412">
    <property type="entry name" value="C2 DOMAIN-CONTAINING PROTEIN 5"/>
    <property type="match status" value="1"/>
</dbReference>
<reference evidence="3" key="1">
    <citation type="submission" date="2023-10" db="EMBL/GenBank/DDBJ databases">
        <authorList>
            <person name="Chen Y."/>
            <person name="Shah S."/>
            <person name="Dougan E. K."/>
            <person name="Thang M."/>
            <person name="Chan C."/>
        </authorList>
    </citation>
    <scope>NUCLEOTIDE SEQUENCE [LARGE SCALE GENOMIC DNA]</scope>
</reference>
<evidence type="ECO:0000313" key="4">
    <source>
        <dbReference type="Proteomes" id="UP001189429"/>
    </source>
</evidence>
<feature type="compositionally biased region" description="Low complexity" evidence="1">
    <location>
        <begin position="303"/>
        <end position="312"/>
    </location>
</feature>
<comment type="caution">
    <text evidence="3">The sequence shown here is derived from an EMBL/GenBank/DDBJ whole genome shotgun (WGS) entry which is preliminary data.</text>
</comment>
<dbReference type="Proteomes" id="UP001189429">
    <property type="component" value="Unassembled WGS sequence"/>
</dbReference>
<sequence length="312" mass="33547">MQFVGDQSYNDQLTSSVGVRFFSMPAPPQSGALVVEELLGLVEELKVVLDPEYQHWRDLIRSDRSSNEERLGVFHVAAMQARRKLGKKALEMNANAVLGYREYVDLEGDATDRICVRAFGTAARVAAPRQGGEGSDQAGLSTPRDALAAARPLEGGHGPELLPPAAQQRAGLAQGPRALSRSLSGEVAAAGAAAALPPPDRGSPTARMAMAEPVQLLAPFRLHTLNRLPIDVRPALCGVVAARAVKVFSSRTTQDQRESWWSELREELLSHARALGGDTIVGYQEHISIVDDAGARRRPGPPGTARPWQCCP</sequence>
<dbReference type="PANTHER" id="PTHR37412:SF2">
    <property type="entry name" value="C2 DOMAIN-CONTAINING PROTEIN 5"/>
    <property type="match status" value="1"/>
</dbReference>
<dbReference type="EMBL" id="CAUYUJ010014504">
    <property type="protein sequence ID" value="CAK0842041.1"/>
    <property type="molecule type" value="Genomic_DNA"/>
</dbReference>
<feature type="domain" description="C2" evidence="2">
    <location>
        <begin position="15"/>
        <end position="125"/>
    </location>
</feature>
<dbReference type="Pfam" id="PF23025">
    <property type="entry name" value="YbjQ_2"/>
    <property type="match status" value="2"/>
</dbReference>
<dbReference type="SUPFAM" id="SSF117782">
    <property type="entry name" value="YbjQ-like"/>
    <property type="match status" value="1"/>
</dbReference>
<gene>
    <name evidence="3" type="ORF">PCOR1329_LOCUS37086</name>
</gene>
<evidence type="ECO:0000259" key="2">
    <source>
        <dbReference type="Pfam" id="PF23025"/>
    </source>
</evidence>
<dbReference type="InterPro" id="IPR038983">
    <property type="entry name" value="C2CD5"/>
</dbReference>
<name>A0ABN9TAN1_9DINO</name>
<dbReference type="InterPro" id="IPR035439">
    <property type="entry name" value="UPF0145_dom_sf"/>
</dbReference>
<keyword evidence="4" id="KW-1185">Reference proteome</keyword>
<dbReference type="InterPro" id="IPR056431">
    <property type="entry name" value="C2CD5_YbjQ-rel_dom"/>
</dbReference>
<protein>
    <recommendedName>
        <fullName evidence="2">C2 domain-containing protein</fullName>
    </recommendedName>
</protein>
<proteinExistence type="predicted"/>
<feature type="region of interest" description="Disordered" evidence="1">
    <location>
        <begin position="151"/>
        <end position="177"/>
    </location>
</feature>
<accession>A0ABN9TAN1</accession>
<organism evidence="3 4">
    <name type="scientific">Prorocentrum cordatum</name>
    <dbReference type="NCBI Taxonomy" id="2364126"/>
    <lineage>
        <taxon>Eukaryota</taxon>
        <taxon>Sar</taxon>
        <taxon>Alveolata</taxon>
        <taxon>Dinophyceae</taxon>
        <taxon>Prorocentrales</taxon>
        <taxon>Prorocentraceae</taxon>
        <taxon>Prorocentrum</taxon>
    </lineage>
</organism>